<evidence type="ECO:0000256" key="8">
    <source>
        <dbReference type="RuleBase" id="RU362028"/>
    </source>
</evidence>
<dbReference type="EMBL" id="SADE01000004">
    <property type="protein sequence ID" value="RVU34190.1"/>
    <property type="molecule type" value="Genomic_DNA"/>
</dbReference>
<comment type="catalytic activity">
    <reaction evidence="8">
        <text>a uridine in RNA = a pseudouridine in RNA</text>
        <dbReference type="Rhea" id="RHEA:48348"/>
        <dbReference type="Rhea" id="RHEA-COMP:12068"/>
        <dbReference type="Rhea" id="RHEA-COMP:12069"/>
        <dbReference type="ChEBI" id="CHEBI:65314"/>
        <dbReference type="ChEBI" id="CHEBI:65315"/>
    </reaction>
</comment>
<evidence type="ECO:0000313" key="11">
    <source>
        <dbReference type="EMBL" id="RVU34190.1"/>
    </source>
</evidence>
<comment type="catalytic activity">
    <reaction evidence="4">
        <text>uridine(1911/1915/1917) in 23S rRNA = pseudouridine(1911/1915/1917) in 23S rRNA</text>
        <dbReference type="Rhea" id="RHEA:42524"/>
        <dbReference type="Rhea" id="RHEA-COMP:10097"/>
        <dbReference type="Rhea" id="RHEA-COMP:10098"/>
        <dbReference type="ChEBI" id="CHEBI:65314"/>
        <dbReference type="ChEBI" id="CHEBI:65315"/>
        <dbReference type="EC" id="5.4.99.23"/>
    </reaction>
</comment>
<evidence type="ECO:0000256" key="1">
    <source>
        <dbReference type="ARBA" id="ARBA00010876"/>
    </source>
</evidence>
<comment type="function">
    <text evidence="5">Responsible for synthesis of pseudouridine from uracil at positions 1911, 1915 and 1917 in 23S ribosomal RNA.</text>
</comment>
<evidence type="ECO:0000256" key="4">
    <source>
        <dbReference type="ARBA" id="ARBA00036882"/>
    </source>
</evidence>
<comment type="caution">
    <text evidence="11">The sequence shown here is derived from an EMBL/GenBank/DDBJ whole genome shotgun (WGS) entry which is preliminary data.</text>
</comment>
<evidence type="ECO:0000256" key="6">
    <source>
        <dbReference type="PIRSR" id="PIRSR606225-1"/>
    </source>
</evidence>
<dbReference type="RefSeq" id="WP_127768220.1">
    <property type="nucleotide sequence ID" value="NZ_SADE01000004.1"/>
</dbReference>
<dbReference type="AlphaFoldDB" id="A0A437QIL3"/>
<dbReference type="FunFam" id="3.30.2350.10:FF:000006">
    <property type="entry name" value="Pseudouridine synthase"/>
    <property type="match status" value="1"/>
</dbReference>
<organism evidence="11 12">
    <name type="scientific">Hwanghaeella grinnelliae</name>
    <dbReference type="NCBI Taxonomy" id="2500179"/>
    <lineage>
        <taxon>Bacteria</taxon>
        <taxon>Pseudomonadati</taxon>
        <taxon>Pseudomonadota</taxon>
        <taxon>Alphaproteobacteria</taxon>
        <taxon>Rhodospirillales</taxon>
        <taxon>Rhodospirillaceae</taxon>
        <taxon>Hwanghaeella</taxon>
    </lineage>
</organism>
<feature type="region of interest" description="Disordered" evidence="9">
    <location>
        <begin position="62"/>
        <end position="84"/>
    </location>
</feature>
<evidence type="ECO:0000256" key="9">
    <source>
        <dbReference type="SAM" id="MobiDB-lite"/>
    </source>
</evidence>
<dbReference type="InterPro" id="IPR006145">
    <property type="entry name" value="PsdUridine_synth_RsuA/RluA"/>
</dbReference>
<dbReference type="InterPro" id="IPR006224">
    <property type="entry name" value="PsdUridine_synth_RluA-like_CS"/>
</dbReference>
<dbReference type="CDD" id="cd00165">
    <property type="entry name" value="S4"/>
    <property type="match status" value="1"/>
</dbReference>
<dbReference type="PROSITE" id="PS50889">
    <property type="entry name" value="S4"/>
    <property type="match status" value="1"/>
</dbReference>
<dbReference type="PROSITE" id="PS01129">
    <property type="entry name" value="PSI_RLU"/>
    <property type="match status" value="1"/>
</dbReference>
<evidence type="ECO:0000256" key="5">
    <source>
        <dbReference type="ARBA" id="ARBA00056072"/>
    </source>
</evidence>
<dbReference type="Pfam" id="PF00849">
    <property type="entry name" value="PseudoU_synth_2"/>
    <property type="match status" value="1"/>
</dbReference>
<dbReference type="GO" id="GO:0160140">
    <property type="term" value="F:23S rRNA pseudouridine(1911/1915/1917) synthase activity"/>
    <property type="evidence" value="ECO:0007669"/>
    <property type="project" value="UniProtKB-EC"/>
</dbReference>
<protein>
    <recommendedName>
        <fullName evidence="8">Pseudouridine synthase</fullName>
        <ecNumber evidence="8">5.4.99.-</ecNumber>
    </recommendedName>
</protein>
<dbReference type="InterPro" id="IPR050188">
    <property type="entry name" value="RluA_PseudoU_synthase"/>
</dbReference>
<evidence type="ECO:0000259" key="10">
    <source>
        <dbReference type="SMART" id="SM00363"/>
    </source>
</evidence>
<dbReference type="EC" id="5.4.99.-" evidence="8"/>
<dbReference type="PANTHER" id="PTHR21600">
    <property type="entry name" value="MITOCHONDRIAL RNA PSEUDOURIDINE SYNTHASE"/>
    <property type="match status" value="1"/>
</dbReference>
<dbReference type="Gene3D" id="3.30.2350.10">
    <property type="entry name" value="Pseudouridine synthase"/>
    <property type="match status" value="1"/>
</dbReference>
<evidence type="ECO:0000256" key="7">
    <source>
        <dbReference type="PROSITE-ProRule" id="PRU00182"/>
    </source>
</evidence>
<dbReference type="InterPro" id="IPR020103">
    <property type="entry name" value="PsdUridine_synth_cat_dom_sf"/>
</dbReference>
<accession>A0A437QIL3</accession>
<dbReference type="InterPro" id="IPR036986">
    <property type="entry name" value="S4_RNA-bd_sf"/>
</dbReference>
<dbReference type="NCBIfam" id="TIGR00005">
    <property type="entry name" value="rluA_subfam"/>
    <property type="match status" value="1"/>
</dbReference>
<dbReference type="SUPFAM" id="SSF55174">
    <property type="entry name" value="Alpha-L RNA-binding motif"/>
    <property type="match status" value="1"/>
</dbReference>
<dbReference type="SUPFAM" id="SSF55120">
    <property type="entry name" value="Pseudouridine synthase"/>
    <property type="match status" value="1"/>
</dbReference>
<feature type="active site" evidence="6">
    <location>
        <position position="147"/>
    </location>
</feature>
<sequence length="331" mass="35779">MTAGEPISETHTVIVEEAQAGGRLDRILADALPDLSRSRLKALIQEGRVRIDEAEALSPSAKASAGSVIEVDVPPPDDPEPQPEDIPLTIVFEDPHLLVIDKQAGLVVHPGAGNPTGTLVNGLLAHCGGDFAGIGGVKRPGIVHRIDKDTSGLIVVAKDQTTHVALVEAFAAHTIRRQYAAIVIGAPYPPKGEVRTSIGRSSSDRKRMAVVAEGRGKSAITHYEVQKRWGPAAALVHCRLETGRTHQIRVHLAHIGHPLVGDPIYTRWTTERRKAFSPAALESAQSFPRQALHAGWLGFQHPVTGEEMDFESPLPDDLNTLISVFDRQIRR</sequence>
<dbReference type="SMART" id="SM00363">
    <property type="entry name" value="S4"/>
    <property type="match status" value="1"/>
</dbReference>
<dbReference type="GO" id="GO:0003723">
    <property type="term" value="F:RNA binding"/>
    <property type="evidence" value="ECO:0007669"/>
    <property type="project" value="UniProtKB-KW"/>
</dbReference>
<keyword evidence="12" id="KW-1185">Reference proteome</keyword>
<dbReference type="Pfam" id="PF01479">
    <property type="entry name" value="S4"/>
    <property type="match status" value="1"/>
</dbReference>
<feature type="domain" description="RNA-binding S4" evidence="10">
    <location>
        <begin position="22"/>
        <end position="80"/>
    </location>
</feature>
<proteinExistence type="inferred from homology"/>
<dbReference type="Gene3D" id="3.10.290.10">
    <property type="entry name" value="RNA-binding S4 domain"/>
    <property type="match status" value="1"/>
</dbReference>
<dbReference type="Proteomes" id="UP000287447">
    <property type="component" value="Unassembled WGS sequence"/>
</dbReference>
<gene>
    <name evidence="11" type="ORF">EOI86_24070</name>
</gene>
<dbReference type="InterPro" id="IPR002942">
    <property type="entry name" value="S4_RNA-bd"/>
</dbReference>
<evidence type="ECO:0000256" key="3">
    <source>
        <dbReference type="ARBA" id="ARBA00023235"/>
    </source>
</evidence>
<dbReference type="PANTHER" id="PTHR21600:SF44">
    <property type="entry name" value="RIBOSOMAL LARGE SUBUNIT PSEUDOURIDINE SYNTHASE D"/>
    <property type="match status" value="1"/>
</dbReference>
<dbReference type="GO" id="GO:0000455">
    <property type="term" value="P:enzyme-directed rRNA pseudouridine synthesis"/>
    <property type="evidence" value="ECO:0007669"/>
    <property type="project" value="TreeGrafter"/>
</dbReference>
<name>A0A437QIL3_9PROT</name>
<comment type="similarity">
    <text evidence="1 8">Belongs to the pseudouridine synthase RluA family.</text>
</comment>
<keyword evidence="3 8" id="KW-0413">Isomerase</keyword>
<evidence type="ECO:0000256" key="2">
    <source>
        <dbReference type="ARBA" id="ARBA00022884"/>
    </source>
</evidence>
<evidence type="ECO:0000313" key="12">
    <source>
        <dbReference type="Proteomes" id="UP000287447"/>
    </source>
</evidence>
<dbReference type="OrthoDB" id="9807829at2"/>
<dbReference type="InterPro" id="IPR006225">
    <property type="entry name" value="PsdUridine_synth_RluC/D"/>
</dbReference>
<reference evidence="12" key="1">
    <citation type="submission" date="2019-01" db="EMBL/GenBank/DDBJ databases">
        <title>Gri0909 isolated from a small marine red alga.</title>
        <authorList>
            <person name="Kim J."/>
            <person name="Jeong S.E."/>
            <person name="Jeon C.O."/>
        </authorList>
    </citation>
    <scope>NUCLEOTIDE SEQUENCE [LARGE SCALE GENOMIC DNA]</scope>
    <source>
        <strain evidence="12">Gri0909</strain>
    </source>
</reference>
<dbReference type="CDD" id="cd02869">
    <property type="entry name" value="PseudoU_synth_RluA_like"/>
    <property type="match status" value="1"/>
</dbReference>
<keyword evidence="2 7" id="KW-0694">RNA-binding</keyword>